<keyword evidence="6" id="KW-1185">Reference proteome</keyword>
<proteinExistence type="predicted"/>
<accession>A0A9X2NNL6</accession>
<reference evidence="5" key="1">
    <citation type="submission" date="2022-06" db="EMBL/GenBank/DDBJ databases">
        <title>Amycolatopsis iheyaensis sp. nov., a new species of the genus Amycolatopsis isolated from soil in Iheya island, Japan.</title>
        <authorList>
            <person name="Ngamcharungchit C."/>
            <person name="Kanto H."/>
            <person name="Take A."/>
            <person name="Intra B."/>
            <person name="Matsumoto A."/>
            <person name="Panbangred W."/>
            <person name="Inahashi Y."/>
        </authorList>
    </citation>
    <scope>NUCLEOTIDE SEQUENCE</scope>
    <source>
        <strain evidence="5">OK19-0408</strain>
    </source>
</reference>
<dbReference type="AlphaFoldDB" id="A0A9X2NNL6"/>
<evidence type="ECO:0000256" key="2">
    <source>
        <dbReference type="ARBA" id="ARBA00093789"/>
    </source>
</evidence>
<organism evidence="5 6">
    <name type="scientific">Amycolatopsis iheyensis</name>
    <dbReference type="NCBI Taxonomy" id="2945988"/>
    <lineage>
        <taxon>Bacteria</taxon>
        <taxon>Bacillati</taxon>
        <taxon>Actinomycetota</taxon>
        <taxon>Actinomycetes</taxon>
        <taxon>Pseudonocardiales</taxon>
        <taxon>Pseudonocardiaceae</taxon>
        <taxon>Amycolatopsis</taxon>
    </lineage>
</organism>
<dbReference type="Pfam" id="PF03787">
    <property type="entry name" value="RAMPs"/>
    <property type="match status" value="1"/>
</dbReference>
<gene>
    <name evidence="5" type="primary">cmr4</name>
    <name evidence="5" type="ORF">M8542_36700</name>
</gene>
<evidence type="ECO:0000256" key="1">
    <source>
        <dbReference type="ARBA" id="ARBA00023118"/>
    </source>
</evidence>
<keyword evidence="1" id="KW-0051">Antiviral defense</keyword>
<evidence type="ECO:0000259" key="4">
    <source>
        <dbReference type="Pfam" id="PF03787"/>
    </source>
</evidence>
<name>A0A9X2NNL6_9PSEU</name>
<comment type="subunit">
    <text evidence="2">Part of the Csm effector complex that includes Cas10, Csm2, Csm3, Csm4 and Csm5.</text>
</comment>
<evidence type="ECO:0000256" key="3">
    <source>
        <dbReference type="SAM" id="MobiDB-lite"/>
    </source>
</evidence>
<feature type="region of interest" description="Disordered" evidence="3">
    <location>
        <begin position="300"/>
        <end position="344"/>
    </location>
</feature>
<feature type="region of interest" description="Disordered" evidence="3">
    <location>
        <begin position="67"/>
        <end position="88"/>
    </location>
</feature>
<dbReference type="NCBIfam" id="TIGR02580">
    <property type="entry name" value="cas_RAMP_Cmr4"/>
    <property type="match status" value="1"/>
</dbReference>
<evidence type="ECO:0000313" key="5">
    <source>
        <dbReference type="EMBL" id="MCR6488385.1"/>
    </source>
</evidence>
<dbReference type="Proteomes" id="UP001144096">
    <property type="component" value="Unassembled WGS sequence"/>
</dbReference>
<dbReference type="EMBL" id="JAMXQV010000024">
    <property type="protein sequence ID" value="MCR6488385.1"/>
    <property type="molecule type" value="Genomic_DNA"/>
</dbReference>
<dbReference type="InterPro" id="IPR005537">
    <property type="entry name" value="RAMP_III_fam"/>
</dbReference>
<sequence length="344" mass="35621">MPDREMVMAQRILVLLAETPVHAGGGEATGIVDLPIQREAATRLPIIWGQSLKGALRDTLRPQLDSGEDTRIFGSPVTAGQDSTGDRATTRGGVAFGDARLLLLPVPTLVRTFAWVTSPLLLSRLGRSATVLSGTSTGWTLTTPPGSTAIAGETWSGRQALGPLVQTVRPDRALPGIAADLAELVFPAGAAFDHSRAKLREDLLVVDDGVLAELSDTGTDIVARVQLNADKTVANGPFYSEHLPCDTALVALLSGENELLVRLSGLLDGTTVRIGGDQTIGKGLLWCRVHDAASLPRHSAAAAPAPATPAPVVETAPAATTGAAPRRPGGAGPSPASIPPRVTR</sequence>
<evidence type="ECO:0000313" key="6">
    <source>
        <dbReference type="Proteomes" id="UP001144096"/>
    </source>
</evidence>
<dbReference type="PANTHER" id="PTHR36700">
    <property type="entry name" value="CRISPR SYSTEM CMR SUBUNIT CMR4"/>
    <property type="match status" value="1"/>
</dbReference>
<dbReference type="RefSeq" id="WP_257924945.1">
    <property type="nucleotide sequence ID" value="NZ_JAMXQV010000024.1"/>
</dbReference>
<feature type="domain" description="CRISPR type III-associated protein" evidence="4">
    <location>
        <begin position="17"/>
        <end position="285"/>
    </location>
</feature>
<dbReference type="InterPro" id="IPR013410">
    <property type="entry name" value="CRISPR-assoc_RAMP_Cmr4"/>
</dbReference>
<comment type="caution">
    <text evidence="5">The sequence shown here is derived from an EMBL/GenBank/DDBJ whole genome shotgun (WGS) entry which is preliminary data.</text>
</comment>
<dbReference type="PANTHER" id="PTHR36700:SF1">
    <property type="entry name" value="CRISPR SYSTEM CMR SUBUNIT CMR4"/>
    <property type="match status" value="1"/>
</dbReference>
<dbReference type="GO" id="GO:0051607">
    <property type="term" value="P:defense response to virus"/>
    <property type="evidence" value="ECO:0007669"/>
    <property type="project" value="UniProtKB-KW"/>
</dbReference>
<protein>
    <submittedName>
        <fullName evidence="5">Type III-B CRISPR module RAMP protein Cmr4</fullName>
    </submittedName>
</protein>